<reference evidence="2 5" key="2">
    <citation type="journal article" date="2019" name="PLoS Negl. Trop. Dis.">
        <title>Revisiting the worldwide diversity of Leptospira species in the environment.</title>
        <authorList>
            <person name="Vincent A.T."/>
            <person name="Schiettekatte O."/>
            <person name="Bourhy P."/>
            <person name="Veyrier F.J."/>
            <person name="Picardeau M."/>
        </authorList>
    </citation>
    <scope>NUCLEOTIDE SEQUENCE [LARGE SCALE GENOMIC DNA]</scope>
    <source>
        <strain evidence="3">201702690</strain>
        <strain evidence="2 5">SSW18</strain>
    </source>
</reference>
<dbReference type="EMBL" id="RQGC01000013">
    <property type="protein sequence ID" value="TGL38596.1"/>
    <property type="molecule type" value="Genomic_DNA"/>
</dbReference>
<protein>
    <recommendedName>
        <fullName evidence="6">Lipoprotein</fullName>
    </recommendedName>
</protein>
<name>A0A5F1ZR93_9LEPT</name>
<keyword evidence="4" id="KW-1185">Reference proteome</keyword>
<evidence type="ECO:0000313" key="3">
    <source>
        <dbReference type="EMBL" id="TGL38596.1"/>
    </source>
</evidence>
<feature type="signal peptide" evidence="1">
    <location>
        <begin position="1"/>
        <end position="20"/>
    </location>
</feature>
<accession>A0A5F1ZR93</accession>
<evidence type="ECO:0008006" key="6">
    <source>
        <dbReference type="Google" id="ProtNLM"/>
    </source>
</evidence>
<keyword evidence="1" id="KW-0732">Signal</keyword>
<comment type="caution">
    <text evidence="2">The sequence shown here is derived from an EMBL/GenBank/DDBJ whole genome shotgun (WGS) entry which is preliminary data.</text>
</comment>
<sequence>MKNGIRITIILLLSFLSACTADSELPNQFPPRQIFPRIEYKLVRPTAYTKQIFYPMLDKNGETLLNHWISSPITWEDGQLFRKTLDSDLKGKNGTPDSPNIAKVSAIPVGSLLTDEKGGLLEFLVLVDYNKIKCQDRFTVQISTVSRGSEEMSKILWMGAAHRLPYSVEKCLNNDDPHIKNLARLSFYPSFAAFPWTYISNLFTTQPQFLTVNYFSTLQEGIAKLPDTIRYSFCARTSNAPSGAVRCVAFQTNTTPPILWKEHIRNASLADLTKEAENEPAF</sequence>
<dbReference type="PROSITE" id="PS51257">
    <property type="entry name" value="PROKAR_LIPOPROTEIN"/>
    <property type="match status" value="1"/>
</dbReference>
<proteinExistence type="predicted"/>
<gene>
    <name evidence="2" type="ORF">EHO57_01905</name>
    <name evidence="3" type="ORF">EHQ53_17665</name>
</gene>
<evidence type="ECO:0000313" key="2">
    <source>
        <dbReference type="EMBL" id="TGK05460.1"/>
    </source>
</evidence>
<evidence type="ECO:0000313" key="4">
    <source>
        <dbReference type="Proteomes" id="UP000297273"/>
    </source>
</evidence>
<dbReference type="RefSeq" id="WP_135647086.1">
    <property type="nucleotide sequence ID" value="NZ_RQER01000001.1"/>
</dbReference>
<dbReference type="OrthoDB" id="346080at2"/>
<reference evidence="3" key="1">
    <citation type="submission" date="2018-10" db="EMBL/GenBank/DDBJ databases">
        <authorList>
            <person name="Vincent A.T."/>
            <person name="Schiettekatte O."/>
            <person name="Bourhy P."/>
            <person name="Veyrier F.J."/>
            <person name="Picardeau M."/>
        </authorList>
    </citation>
    <scope>NUCLEOTIDE SEQUENCE</scope>
    <source>
        <strain evidence="3">201702690</strain>
    </source>
</reference>
<dbReference type="Proteomes" id="UP000297273">
    <property type="component" value="Unassembled WGS sequence"/>
</dbReference>
<dbReference type="EMBL" id="RQER01000001">
    <property type="protein sequence ID" value="TGK05460.1"/>
    <property type="molecule type" value="Genomic_DNA"/>
</dbReference>
<evidence type="ECO:0000313" key="5">
    <source>
        <dbReference type="Proteomes" id="UP000297946"/>
    </source>
</evidence>
<organism evidence="2 5">
    <name type="scientific">Leptospira langatensis</name>
    <dbReference type="NCBI Taxonomy" id="2484983"/>
    <lineage>
        <taxon>Bacteria</taxon>
        <taxon>Pseudomonadati</taxon>
        <taxon>Spirochaetota</taxon>
        <taxon>Spirochaetia</taxon>
        <taxon>Leptospirales</taxon>
        <taxon>Leptospiraceae</taxon>
        <taxon>Leptospira</taxon>
    </lineage>
</organism>
<feature type="chain" id="PRO_5043206940" description="Lipoprotein" evidence="1">
    <location>
        <begin position="21"/>
        <end position="282"/>
    </location>
</feature>
<dbReference type="AlphaFoldDB" id="A0A5F1ZR93"/>
<evidence type="ECO:0000256" key="1">
    <source>
        <dbReference type="SAM" id="SignalP"/>
    </source>
</evidence>
<dbReference type="Proteomes" id="UP000297946">
    <property type="component" value="Unassembled WGS sequence"/>
</dbReference>